<comment type="caution">
    <text evidence="4">The sequence shown here is derived from an EMBL/GenBank/DDBJ whole genome shotgun (WGS) entry which is preliminary data.</text>
</comment>
<evidence type="ECO:0000313" key="5">
    <source>
        <dbReference type="Proteomes" id="UP000252585"/>
    </source>
</evidence>
<evidence type="ECO:0000259" key="3">
    <source>
        <dbReference type="Pfam" id="PF12850"/>
    </source>
</evidence>
<dbReference type="Proteomes" id="UP000252585">
    <property type="component" value="Unassembled WGS sequence"/>
</dbReference>
<evidence type="ECO:0000313" key="4">
    <source>
        <dbReference type="EMBL" id="RCW66367.1"/>
    </source>
</evidence>
<gene>
    <name evidence="4" type="ORF">DFR57_10984</name>
</gene>
<dbReference type="InterPro" id="IPR024654">
    <property type="entry name" value="Calcineurin-like_PHP_lpxH"/>
</dbReference>
<dbReference type="PANTHER" id="PTHR11124">
    <property type="entry name" value="VACUOLAR SORTING PROTEIN VPS29"/>
    <property type="match status" value="1"/>
</dbReference>
<dbReference type="GO" id="GO:0046872">
    <property type="term" value="F:metal ion binding"/>
    <property type="evidence" value="ECO:0007669"/>
    <property type="project" value="UniProtKB-KW"/>
</dbReference>
<proteinExistence type="inferred from homology"/>
<comment type="similarity">
    <text evidence="1 2">Belongs to the metallophosphoesterase superfamily. YfcE family.</text>
</comment>
<keyword evidence="2" id="KW-0479">Metal-binding</keyword>
<dbReference type="EC" id="3.1.4.-" evidence="2"/>
<accession>A0A368XIR8</accession>
<dbReference type="AlphaFoldDB" id="A0A368XIR8"/>
<dbReference type="NCBIfam" id="TIGR00040">
    <property type="entry name" value="yfcE"/>
    <property type="match status" value="1"/>
</dbReference>
<evidence type="ECO:0000256" key="1">
    <source>
        <dbReference type="ARBA" id="ARBA00008950"/>
    </source>
</evidence>
<reference evidence="4 5" key="1">
    <citation type="submission" date="2018-07" db="EMBL/GenBank/DDBJ databases">
        <title>Genomic Encyclopedia of Type Strains, Phase IV (KMG-IV): sequencing the most valuable type-strain genomes for metagenomic binning, comparative biology and taxonomic classification.</title>
        <authorList>
            <person name="Goeker M."/>
        </authorList>
    </citation>
    <scope>NUCLEOTIDE SEQUENCE [LARGE SCALE GENOMIC DNA]</scope>
    <source>
        <strain evidence="4 5">DSM 27696</strain>
    </source>
</reference>
<feature type="domain" description="Calcineurin-like phosphoesterase" evidence="3">
    <location>
        <begin position="5"/>
        <end position="146"/>
    </location>
</feature>
<dbReference type="InterPro" id="IPR000979">
    <property type="entry name" value="Phosphodiesterase_MJ0936/Vps29"/>
</dbReference>
<dbReference type="Pfam" id="PF12850">
    <property type="entry name" value="Metallophos_2"/>
    <property type="match status" value="1"/>
</dbReference>
<sequence>MLSEVLIVSDSHGWEEEVQLIKDRYPNVDARIHCGDSELPYDAKELDGFYRVQGNCDMDSRYKEEIDFKLGELHFYSTHGHLFQIKSSLMHVSYRAEELGANIICHGHSHIAVAERIGDQIVINPGSIRQPRGAHPGSYALLNFDESTNLLSIRYFTLEGKEISSLYFETKLD</sequence>
<name>A0A368XIR8_9BACI</name>
<comment type="cofactor">
    <cofactor evidence="2">
        <name>a divalent metal cation</name>
        <dbReference type="ChEBI" id="CHEBI:60240"/>
    </cofactor>
</comment>
<dbReference type="Gene3D" id="3.60.21.10">
    <property type="match status" value="1"/>
</dbReference>
<dbReference type="EMBL" id="QPJJ01000009">
    <property type="protein sequence ID" value="RCW66367.1"/>
    <property type="molecule type" value="Genomic_DNA"/>
</dbReference>
<protein>
    <recommendedName>
        <fullName evidence="2">Phosphoesterase</fullName>
        <ecNumber evidence="2">3.1.4.-</ecNumber>
    </recommendedName>
</protein>
<keyword evidence="5" id="KW-1185">Reference proteome</keyword>
<evidence type="ECO:0000256" key="2">
    <source>
        <dbReference type="RuleBase" id="RU362039"/>
    </source>
</evidence>
<dbReference type="SUPFAM" id="SSF56300">
    <property type="entry name" value="Metallo-dependent phosphatases"/>
    <property type="match status" value="1"/>
</dbReference>
<dbReference type="GO" id="GO:0016787">
    <property type="term" value="F:hydrolase activity"/>
    <property type="evidence" value="ECO:0007669"/>
    <property type="project" value="UniProtKB-UniRule"/>
</dbReference>
<organism evidence="4 5">
    <name type="scientific">Saliterribacillus persicus</name>
    <dbReference type="NCBI Taxonomy" id="930114"/>
    <lineage>
        <taxon>Bacteria</taxon>
        <taxon>Bacillati</taxon>
        <taxon>Bacillota</taxon>
        <taxon>Bacilli</taxon>
        <taxon>Bacillales</taxon>
        <taxon>Bacillaceae</taxon>
        <taxon>Saliterribacillus</taxon>
    </lineage>
</organism>
<dbReference type="InterPro" id="IPR029052">
    <property type="entry name" value="Metallo-depent_PP-like"/>
</dbReference>